<gene>
    <name evidence="2" type="ORF">TM448A02420_0003</name>
</gene>
<proteinExistence type="predicted"/>
<feature type="compositionally biased region" description="Basic and acidic residues" evidence="1">
    <location>
        <begin position="48"/>
        <end position="96"/>
    </location>
</feature>
<feature type="region of interest" description="Disordered" evidence="1">
    <location>
        <begin position="1"/>
        <end position="96"/>
    </location>
</feature>
<evidence type="ECO:0000313" key="2">
    <source>
        <dbReference type="EMBL" id="QJA51992.1"/>
    </source>
</evidence>
<evidence type="ECO:0000256" key="1">
    <source>
        <dbReference type="SAM" id="MobiDB-lite"/>
    </source>
</evidence>
<evidence type="ECO:0008006" key="3">
    <source>
        <dbReference type="Google" id="ProtNLM"/>
    </source>
</evidence>
<accession>A0A6H1ZX02</accession>
<feature type="compositionally biased region" description="Low complexity" evidence="1">
    <location>
        <begin position="23"/>
        <end position="35"/>
    </location>
</feature>
<name>A0A6H1ZX02_9ZZZZ</name>
<dbReference type="AlphaFoldDB" id="A0A6H1ZX02"/>
<dbReference type="EMBL" id="MT144304">
    <property type="protein sequence ID" value="QJA51992.1"/>
    <property type="molecule type" value="Genomic_DNA"/>
</dbReference>
<sequence length="335" mass="37021">MPDPTQTINEDGIGQLVEEPTDTTDASSASETSSDGLIETVDIAAPAVEDKPSEETIKAQAETDEKAKAEEEAKAKEDEKAKAEAEAQAKAEEEAADIRFDKSKRFRQMNERIKSAETDSQALRQEIDALKQGMTKPDSTEQEPDYINIADKTEEELREWQDEDPKGYAANLVKQAKAELLEELRSEQTQKERQRNESSFRDRAEQTHQEFAKTHPDFDDMFDSGELIKFAKENPGHNLISAYFHLKSSNNGNETQKLIDAAVKKAIAETEAKVIKQFKTKGHASVLGAGPSAPTARTTQEIPLDLQDTKKFGGTATVLANRLKARREAKLAGAG</sequence>
<protein>
    <recommendedName>
        <fullName evidence="3">Scaffolding protein</fullName>
    </recommendedName>
</protein>
<reference evidence="2" key="1">
    <citation type="submission" date="2020-03" db="EMBL/GenBank/DDBJ databases">
        <title>The deep terrestrial virosphere.</title>
        <authorList>
            <person name="Holmfeldt K."/>
            <person name="Nilsson E."/>
            <person name="Simone D."/>
            <person name="Lopez-Fernandez M."/>
            <person name="Wu X."/>
            <person name="de Brujin I."/>
            <person name="Lundin D."/>
            <person name="Andersson A."/>
            <person name="Bertilsson S."/>
            <person name="Dopson M."/>
        </authorList>
    </citation>
    <scope>NUCLEOTIDE SEQUENCE</scope>
    <source>
        <strain evidence="2">TM448A02420</strain>
    </source>
</reference>
<feature type="region of interest" description="Disordered" evidence="1">
    <location>
        <begin position="183"/>
        <end position="209"/>
    </location>
</feature>
<organism evidence="2">
    <name type="scientific">viral metagenome</name>
    <dbReference type="NCBI Taxonomy" id="1070528"/>
    <lineage>
        <taxon>unclassified sequences</taxon>
        <taxon>metagenomes</taxon>
        <taxon>organismal metagenomes</taxon>
    </lineage>
</organism>